<dbReference type="InterPro" id="IPR038600">
    <property type="entry name" value="Csn2_sf"/>
</dbReference>
<reference evidence="2" key="1">
    <citation type="submission" date="2015-03" db="EMBL/GenBank/DDBJ databases">
        <authorList>
            <person name="Urmite Genomes"/>
        </authorList>
    </citation>
    <scope>NUCLEOTIDE SEQUENCE [LARGE SCALE GENOMIC DNA]</scope>
    <source>
        <strain evidence="2">FF10</strain>
    </source>
</reference>
<dbReference type="CDD" id="cd09758">
    <property type="entry name" value="Csn2"/>
    <property type="match status" value="1"/>
</dbReference>
<dbReference type="RefSeq" id="WP_176694238.1">
    <property type="nucleotide sequence ID" value="NZ_CTEN01000002.1"/>
</dbReference>
<evidence type="ECO:0000313" key="2">
    <source>
        <dbReference type="Proteomes" id="UP000198604"/>
    </source>
</evidence>
<dbReference type="Proteomes" id="UP000198604">
    <property type="component" value="Unassembled WGS sequence"/>
</dbReference>
<keyword evidence="2" id="KW-1185">Reference proteome</keyword>
<sequence length="221" mass="25738">MLKLNFPILDEPISLDGTSILVVEDVKLFSSIVKQVYSYTEEEQLKFFDEKMKSLKSSEFMLVTDILGFDVNSASMLKLIHADIENQLNDKPEVKSMIEKLSATITELISYECLENELDLEFDEITILELIKALGVKIETQSDTLFEKCFEILQVYNYLSKQRLLIFVNSGAYLTKDEIEKLIEFIELSNQAVLFLEPRRLYDFPQYVLDEDFFLLAEYMN</sequence>
<proteinExistence type="predicted"/>
<protein>
    <submittedName>
        <fullName evidence="1">CRISPR-associated protein</fullName>
    </submittedName>
</protein>
<accession>A0A0E3WF06</accession>
<gene>
    <name evidence="1" type="ORF">BN1356_00999</name>
</gene>
<evidence type="ECO:0000313" key="1">
    <source>
        <dbReference type="EMBL" id="CQR24644.1"/>
    </source>
</evidence>
<dbReference type="Gene3D" id="3.40.50.11940">
    <property type="match status" value="2"/>
</dbReference>
<dbReference type="AlphaFoldDB" id="A0A0E3WF06"/>
<dbReference type="Pfam" id="PF09711">
    <property type="entry name" value="Cas_Csn2"/>
    <property type="match status" value="1"/>
</dbReference>
<dbReference type="EMBL" id="CTEN01000002">
    <property type="protein sequence ID" value="CQR24644.1"/>
    <property type="molecule type" value="Genomic_DNA"/>
</dbReference>
<dbReference type="InterPro" id="IPR010146">
    <property type="entry name" value="CRISPR-assoc_prot_Csn2-typ"/>
</dbReference>
<dbReference type="STRING" id="1608583.BN1356_00999"/>
<dbReference type="NCBIfam" id="TIGR01866">
    <property type="entry name" value="cas_Csn2"/>
    <property type="match status" value="1"/>
</dbReference>
<organism evidence="1 2">
    <name type="scientific">Streptococcus varani</name>
    <dbReference type="NCBI Taxonomy" id="1608583"/>
    <lineage>
        <taxon>Bacteria</taxon>
        <taxon>Bacillati</taxon>
        <taxon>Bacillota</taxon>
        <taxon>Bacilli</taxon>
        <taxon>Lactobacillales</taxon>
        <taxon>Streptococcaceae</taxon>
        <taxon>Streptococcus</taxon>
    </lineage>
</organism>
<name>A0A0E3WF06_9STRE</name>